<organism evidence="2 3">
    <name type="scientific">Biomphalaria glabrata</name>
    <name type="common">Bloodfluke planorb</name>
    <name type="synonym">Freshwater snail</name>
    <dbReference type="NCBI Taxonomy" id="6526"/>
    <lineage>
        <taxon>Eukaryota</taxon>
        <taxon>Metazoa</taxon>
        <taxon>Spiralia</taxon>
        <taxon>Lophotrochozoa</taxon>
        <taxon>Mollusca</taxon>
        <taxon>Gastropoda</taxon>
        <taxon>Heterobranchia</taxon>
        <taxon>Euthyneura</taxon>
        <taxon>Panpulmonata</taxon>
        <taxon>Hygrophila</taxon>
        <taxon>Lymnaeoidea</taxon>
        <taxon>Planorbidae</taxon>
        <taxon>Biomphalaria</taxon>
    </lineage>
</organism>
<protein>
    <submittedName>
        <fullName evidence="2">Uncharacterized protein</fullName>
    </submittedName>
</protein>
<sequence length="274" mass="30132">MDTPKVVNRFVIYNRADCCSNRLKNFSLTAFDNSGESLWTHRDTNTNTDAPLIYEFTQIQKNGLFKITINPTYREKVSSYLIVSLCEVFMYGECVPGNWSLYCNQSCTGECPTWCQQDTGTCLSCLGHNDPPMCNTVCAPGTYGINCHQNCSDNCYNNSCDSVTGECNSGCNGYSDPPECTIECDRNHWGLNCQHNCSENCYNRTCDKVTGKCDSGCIRGYSNPPDCSLECASGTFGFNCLDNCSTNCYISCDKGTGECDQGCSGYSDPPACTT</sequence>
<gene>
    <name evidence="2" type="primary">106078743</name>
</gene>
<reference evidence="2" key="1">
    <citation type="submission" date="2020-05" db="UniProtKB">
        <authorList>
            <consortium name="EnsemblMetazoa"/>
        </authorList>
    </citation>
    <scope>IDENTIFICATION</scope>
    <source>
        <strain evidence="2">BB02</strain>
    </source>
</reference>
<dbReference type="AlphaFoldDB" id="A0A2C9M7R8"/>
<dbReference type="InterPro" id="IPR008979">
    <property type="entry name" value="Galactose-bd-like_sf"/>
</dbReference>
<dbReference type="KEGG" id="bgt:106078743"/>
<dbReference type="PANTHER" id="PTHR24043">
    <property type="entry name" value="SCAVENGER RECEPTOR CLASS F"/>
    <property type="match status" value="1"/>
</dbReference>
<evidence type="ECO:0000313" key="2">
    <source>
        <dbReference type="EnsemblMetazoa" id="BGLB039533-PA"/>
    </source>
</evidence>
<dbReference type="Gene3D" id="2.60.120.260">
    <property type="entry name" value="Galactose-binding domain-like"/>
    <property type="match status" value="1"/>
</dbReference>
<evidence type="ECO:0000256" key="1">
    <source>
        <dbReference type="ARBA" id="ARBA00022536"/>
    </source>
</evidence>
<accession>A0A2C9M7R8</accession>
<dbReference type="VEuPathDB" id="VectorBase:BGLAX_044655"/>
<name>A0A2C9M7R8_BIOGL</name>
<dbReference type="PANTHER" id="PTHR24043:SF8">
    <property type="entry name" value="EGF-LIKE DOMAIN-CONTAINING PROTEIN"/>
    <property type="match status" value="1"/>
</dbReference>
<dbReference type="InterPro" id="IPR042635">
    <property type="entry name" value="MEGF10/SREC1/2-like"/>
</dbReference>
<dbReference type="Gene3D" id="2.170.300.10">
    <property type="entry name" value="Tie2 ligand-binding domain superfamily"/>
    <property type="match status" value="1"/>
</dbReference>
<evidence type="ECO:0000313" key="3">
    <source>
        <dbReference type="Proteomes" id="UP000076420"/>
    </source>
</evidence>
<dbReference type="GO" id="GO:0005044">
    <property type="term" value="F:scavenger receptor activity"/>
    <property type="evidence" value="ECO:0007669"/>
    <property type="project" value="InterPro"/>
</dbReference>
<proteinExistence type="predicted"/>
<dbReference type="Proteomes" id="UP000076420">
    <property type="component" value="Unassembled WGS sequence"/>
</dbReference>
<keyword evidence="1" id="KW-0245">EGF-like domain</keyword>
<dbReference type="VEuPathDB" id="VectorBase:BGLB039533"/>
<dbReference type="SUPFAM" id="SSF49785">
    <property type="entry name" value="Galactose-binding domain-like"/>
    <property type="match status" value="1"/>
</dbReference>
<dbReference type="EnsemblMetazoa" id="BGLB039533-RA">
    <property type="protein sequence ID" value="BGLB039533-PA"/>
    <property type="gene ID" value="BGLB039533"/>
</dbReference>